<sequence length="466" mass="49723">MNSIMGYPSVDDLVHVAHGMARRHPKAIRLRRLGSSRAGDPLLLLTVGHGARNVLLVAGAHANEPVGGATSLRLVELLLGGSGGATGTAAGGGLLEDSDCSWHFLLCLDPDGSRLNEDWLHGLSGVREYFHGFYRPLFASQPEFLPAPGGNRRPLPESEILLALLDELRPEFQFTLHGSEMGGAFVQTTRAVPGLVDAVREVSAALSIPVDLRPFDGIDWHVSGPGVLVLPEPDTVRERDPSGLITGTTWLYPARYGTVTVILEAPAWAVEAVADPAPYPDPEKAIAEAGENLLQRIGQVAGLLALADEWNGAVHDPFLPAVRELVAVSPGVVETWLKPGFRYADGTRPAATRGSAAALLIAARRIALRAAAMLDRSLRAAPGPGAAKARLGLDDLLTEWCREFEAEFAPCAVPVRDQAELQARLALHCVARVLGPPPAGRQEPSRRRPAAWHRGHPARPPQEGTS</sequence>
<dbReference type="EMBL" id="JAVREV010000005">
    <property type="protein sequence ID" value="MDT0443279.1"/>
    <property type="molecule type" value="Genomic_DNA"/>
</dbReference>
<dbReference type="GO" id="GO:0004180">
    <property type="term" value="F:carboxypeptidase activity"/>
    <property type="evidence" value="ECO:0007669"/>
    <property type="project" value="UniProtKB-KW"/>
</dbReference>
<comment type="caution">
    <text evidence="3">The sequence shown here is derived from an EMBL/GenBank/DDBJ whole genome shotgun (WGS) entry which is preliminary data.</text>
</comment>
<accession>A0ABU2S607</accession>
<reference evidence="4" key="1">
    <citation type="submission" date="2023-07" db="EMBL/GenBank/DDBJ databases">
        <title>30 novel species of actinomycetes from the DSMZ collection.</title>
        <authorList>
            <person name="Nouioui I."/>
        </authorList>
    </citation>
    <scope>NUCLEOTIDE SEQUENCE [LARGE SCALE GENOMIC DNA]</scope>
    <source>
        <strain evidence="4">DSM 41886</strain>
    </source>
</reference>
<evidence type="ECO:0000313" key="4">
    <source>
        <dbReference type="Proteomes" id="UP001183615"/>
    </source>
</evidence>
<evidence type="ECO:0000313" key="3">
    <source>
        <dbReference type="EMBL" id="MDT0443279.1"/>
    </source>
</evidence>
<keyword evidence="3" id="KW-0645">Protease</keyword>
<dbReference type="InterPro" id="IPR000834">
    <property type="entry name" value="Peptidase_M14"/>
</dbReference>
<proteinExistence type="predicted"/>
<dbReference type="RefSeq" id="WP_311617631.1">
    <property type="nucleotide sequence ID" value="NZ_JAVREV010000005.1"/>
</dbReference>
<keyword evidence="3" id="KW-0378">Hydrolase</keyword>
<dbReference type="Pfam" id="PF00246">
    <property type="entry name" value="Peptidase_M14"/>
    <property type="match status" value="1"/>
</dbReference>
<organism evidence="3 4">
    <name type="scientific">Streptomyces johnsoniae</name>
    <dbReference type="NCBI Taxonomy" id="3075532"/>
    <lineage>
        <taxon>Bacteria</taxon>
        <taxon>Bacillati</taxon>
        <taxon>Actinomycetota</taxon>
        <taxon>Actinomycetes</taxon>
        <taxon>Kitasatosporales</taxon>
        <taxon>Streptomycetaceae</taxon>
        <taxon>Streptomyces</taxon>
    </lineage>
</organism>
<evidence type="ECO:0000259" key="2">
    <source>
        <dbReference type="Pfam" id="PF00246"/>
    </source>
</evidence>
<dbReference type="Proteomes" id="UP001183615">
    <property type="component" value="Unassembled WGS sequence"/>
</dbReference>
<evidence type="ECO:0000256" key="1">
    <source>
        <dbReference type="SAM" id="MobiDB-lite"/>
    </source>
</evidence>
<dbReference type="Gene3D" id="3.40.630.10">
    <property type="entry name" value="Zn peptidases"/>
    <property type="match status" value="1"/>
</dbReference>
<protein>
    <submittedName>
        <fullName evidence="3">M14 family zinc carboxypeptidase</fullName>
    </submittedName>
</protein>
<feature type="compositionally biased region" description="Basic residues" evidence="1">
    <location>
        <begin position="447"/>
        <end position="457"/>
    </location>
</feature>
<dbReference type="SUPFAM" id="SSF53187">
    <property type="entry name" value="Zn-dependent exopeptidases"/>
    <property type="match status" value="1"/>
</dbReference>
<gene>
    <name evidence="3" type="ORF">RM779_11820</name>
</gene>
<feature type="region of interest" description="Disordered" evidence="1">
    <location>
        <begin position="436"/>
        <end position="466"/>
    </location>
</feature>
<name>A0ABU2S607_9ACTN</name>
<feature type="domain" description="Peptidase M14" evidence="2">
    <location>
        <begin position="17"/>
        <end position="116"/>
    </location>
</feature>
<keyword evidence="4" id="KW-1185">Reference proteome</keyword>
<keyword evidence="3" id="KW-0121">Carboxypeptidase</keyword>